<keyword evidence="4 10" id="KW-0812">Transmembrane</keyword>
<accession>A0A0R2AAJ7</accession>
<keyword evidence="6" id="KW-0573">Peptidoglycan synthesis</keyword>
<dbReference type="GO" id="GO:0005886">
    <property type="term" value="C:plasma membrane"/>
    <property type="evidence" value="ECO:0007669"/>
    <property type="project" value="UniProtKB-SubCell"/>
</dbReference>
<organism evidence="13 14">
    <name type="scientific">Ligilactobacillus agilis DSM 20509</name>
    <dbReference type="NCBI Taxonomy" id="1423718"/>
    <lineage>
        <taxon>Bacteria</taxon>
        <taxon>Bacillati</taxon>
        <taxon>Bacillota</taxon>
        <taxon>Bacilli</taxon>
        <taxon>Lactobacillales</taxon>
        <taxon>Lactobacillaceae</taxon>
        <taxon>Ligilactobacillus</taxon>
    </lineage>
</organism>
<dbReference type="Gene3D" id="1.10.10.1230">
    <property type="entry name" value="Penicillin-binding protein, N-terminal non-catalytic domain, head sub-domain"/>
    <property type="match status" value="1"/>
</dbReference>
<reference evidence="13 14" key="1">
    <citation type="journal article" date="2015" name="Genome Announc.">
        <title>Expanding the biotechnology potential of lactobacilli through comparative genomics of 213 strains and associated genera.</title>
        <authorList>
            <person name="Sun Z."/>
            <person name="Harris H.M."/>
            <person name="McCann A."/>
            <person name="Guo C."/>
            <person name="Argimon S."/>
            <person name="Zhang W."/>
            <person name="Yang X."/>
            <person name="Jeffery I.B."/>
            <person name="Cooney J.C."/>
            <person name="Kagawa T.F."/>
            <person name="Liu W."/>
            <person name="Song Y."/>
            <person name="Salvetti E."/>
            <person name="Wrobel A."/>
            <person name="Rasinkangas P."/>
            <person name="Parkhill J."/>
            <person name="Rea M.C."/>
            <person name="O'Sullivan O."/>
            <person name="Ritari J."/>
            <person name="Douillard F.P."/>
            <person name="Paul Ross R."/>
            <person name="Yang R."/>
            <person name="Briner A.E."/>
            <person name="Felis G.E."/>
            <person name="de Vos W.M."/>
            <person name="Barrangou R."/>
            <person name="Klaenhammer T.R."/>
            <person name="Caufield P.W."/>
            <person name="Cui Y."/>
            <person name="Zhang H."/>
            <person name="O'Toole P.W."/>
        </authorList>
    </citation>
    <scope>NUCLEOTIDE SEQUENCE [LARGE SCALE GENOMIC DNA]</scope>
    <source>
        <strain evidence="13 14">DSM 20509</strain>
    </source>
</reference>
<gene>
    <name evidence="13" type="ORF">FC14_GL000352</name>
</gene>
<evidence type="ECO:0000256" key="4">
    <source>
        <dbReference type="ARBA" id="ARBA00022692"/>
    </source>
</evidence>
<dbReference type="InterPro" id="IPR036138">
    <property type="entry name" value="PBP_dimer_sf"/>
</dbReference>
<evidence type="ECO:0000313" key="13">
    <source>
        <dbReference type="EMBL" id="KRM63570.1"/>
    </source>
</evidence>
<evidence type="ECO:0000259" key="12">
    <source>
        <dbReference type="Pfam" id="PF03717"/>
    </source>
</evidence>
<keyword evidence="9" id="KW-0961">Cell wall biogenesis/degradation</keyword>
<dbReference type="GO" id="GO:0009252">
    <property type="term" value="P:peptidoglycan biosynthetic process"/>
    <property type="evidence" value="ECO:0007669"/>
    <property type="project" value="UniProtKB-KW"/>
</dbReference>
<feature type="transmembrane region" description="Helical" evidence="10">
    <location>
        <begin position="21"/>
        <end position="45"/>
    </location>
</feature>
<dbReference type="OrthoDB" id="9770103at2"/>
<evidence type="ECO:0000256" key="7">
    <source>
        <dbReference type="ARBA" id="ARBA00022989"/>
    </source>
</evidence>
<dbReference type="InterPro" id="IPR050515">
    <property type="entry name" value="Beta-lactam/transpept"/>
</dbReference>
<dbReference type="Gene3D" id="3.90.1310.10">
    <property type="entry name" value="Penicillin-binding protein 2a (Domain 2)"/>
    <property type="match status" value="1"/>
</dbReference>
<dbReference type="AlphaFoldDB" id="A0A0R2AAJ7"/>
<comment type="caution">
    <text evidence="13">The sequence shown here is derived from an EMBL/GenBank/DDBJ whole genome shotgun (WGS) entry which is preliminary data.</text>
</comment>
<evidence type="ECO:0000256" key="10">
    <source>
        <dbReference type="SAM" id="Phobius"/>
    </source>
</evidence>
<dbReference type="InterPro" id="IPR001460">
    <property type="entry name" value="PCN-bd_Tpept"/>
</dbReference>
<dbReference type="GO" id="GO:0008658">
    <property type="term" value="F:penicillin binding"/>
    <property type="evidence" value="ECO:0007669"/>
    <property type="project" value="InterPro"/>
</dbReference>
<keyword evidence="3" id="KW-1003">Cell membrane</keyword>
<dbReference type="GO" id="GO:0008360">
    <property type="term" value="P:regulation of cell shape"/>
    <property type="evidence" value="ECO:0007669"/>
    <property type="project" value="UniProtKB-KW"/>
</dbReference>
<proteinExistence type="inferred from homology"/>
<dbReference type="PATRIC" id="fig|1423718.3.peg.369"/>
<evidence type="ECO:0000256" key="5">
    <source>
        <dbReference type="ARBA" id="ARBA00022960"/>
    </source>
</evidence>
<dbReference type="Gene3D" id="3.40.710.10">
    <property type="entry name" value="DD-peptidase/beta-lactamase superfamily"/>
    <property type="match status" value="1"/>
</dbReference>
<dbReference type="Pfam" id="PF03717">
    <property type="entry name" value="PBP_dimer"/>
    <property type="match status" value="1"/>
</dbReference>
<dbReference type="SUPFAM" id="SSF56601">
    <property type="entry name" value="beta-lactamase/transpeptidase-like"/>
    <property type="match status" value="1"/>
</dbReference>
<keyword evidence="5" id="KW-0133">Cell shape</keyword>
<evidence type="ECO:0000313" key="14">
    <source>
        <dbReference type="Proteomes" id="UP000051008"/>
    </source>
</evidence>
<dbReference type="EMBL" id="AYYP01000060">
    <property type="protein sequence ID" value="KRM63570.1"/>
    <property type="molecule type" value="Genomic_DNA"/>
</dbReference>
<evidence type="ECO:0000256" key="2">
    <source>
        <dbReference type="ARBA" id="ARBA00007171"/>
    </source>
</evidence>
<sequence>MEFFRKVRKTNNKRKQKKSVIPFRLNFLFLIVFLLFAALIGRLAYLQILHGTMFESEVSSSETETETQNVQRGQIYDSTGKVLVSNKSARAITYTKPLNVTNKEMYAVAKDLAAFISVPTKNLTATNKADFYLAQHEKSVNKHIPGAAKMTPSALYKAQLDYVKKNKLYGSLSPTQKEIALLYSKMSGAYALSTVYLKTEGVTDKEMAKVGEHLSEMAGVKIGTSWRRDYPNGTSVKSIIGTVTNEKTGLPDDSINQLLAKGYSRNDSVGSSYLESRYEDILKGTRKTIDVETQNGKILKETTKYGGKKGDNVVLTINEKFQNEVQKFLEDGFNGIKGSNPYAPGAYVVVINPNTGGIYALAGVSRNLSTGKVTSNALGTINQSFVMGSVVKGAQVMGGLTSGVITPTNNSLYDEPIKLKGTAPKTSWFNKTGGSGMSLTATQALEVSSNSYMMKLTMMEAGYKYVPGGALSMPSSIFDKLRQNFNQFGLGVKTGIDIPGEGLGYAGASNQANIGKALDLSFGNYDSYTTIQLAQYVSMIANGGYRLQPHVLEAIRESNADGSLGRTVYQAQPNVLNVYSASGAEWNVVQNGFYQVVHGSMSLRTGSAYAGLKPEVSAKSGTAQTFHGTAETITNSLIMYGPSKDAKVAMAVVFPGMGTSSSSSVVASVAKQTYEAFWKDVITTEGFTDSSNEGN</sequence>
<evidence type="ECO:0000256" key="1">
    <source>
        <dbReference type="ARBA" id="ARBA00004162"/>
    </source>
</evidence>
<keyword evidence="7 10" id="KW-1133">Transmembrane helix</keyword>
<evidence type="ECO:0000259" key="11">
    <source>
        <dbReference type="Pfam" id="PF00905"/>
    </source>
</evidence>
<comment type="subcellular location">
    <subcellularLocation>
        <location evidence="1">Cell membrane</location>
        <topology evidence="1">Single-pass membrane protein</topology>
    </subcellularLocation>
</comment>
<evidence type="ECO:0000256" key="9">
    <source>
        <dbReference type="ARBA" id="ARBA00023316"/>
    </source>
</evidence>
<protein>
    <submittedName>
        <fullName evidence="13">Penicillin-binding protein</fullName>
    </submittedName>
</protein>
<dbReference type="GO" id="GO:0071555">
    <property type="term" value="P:cell wall organization"/>
    <property type="evidence" value="ECO:0007669"/>
    <property type="project" value="UniProtKB-KW"/>
</dbReference>
<keyword evidence="14" id="KW-1185">Reference proteome</keyword>
<evidence type="ECO:0000256" key="6">
    <source>
        <dbReference type="ARBA" id="ARBA00022984"/>
    </source>
</evidence>
<dbReference type="RefSeq" id="WP_056977014.1">
    <property type="nucleotide sequence ID" value="NZ_AYYP01000060.1"/>
</dbReference>
<dbReference type="InterPro" id="IPR005311">
    <property type="entry name" value="PBP_dimer"/>
</dbReference>
<dbReference type="Pfam" id="PF00905">
    <property type="entry name" value="Transpeptidase"/>
    <property type="match status" value="1"/>
</dbReference>
<dbReference type="InterPro" id="IPR012338">
    <property type="entry name" value="Beta-lactam/transpept-like"/>
</dbReference>
<name>A0A0R2AAJ7_9LACO</name>
<dbReference type="PANTHER" id="PTHR30627">
    <property type="entry name" value="PEPTIDOGLYCAN D,D-TRANSPEPTIDASE"/>
    <property type="match status" value="1"/>
</dbReference>
<dbReference type="GO" id="GO:0071972">
    <property type="term" value="F:peptidoglycan L,D-transpeptidase activity"/>
    <property type="evidence" value="ECO:0007669"/>
    <property type="project" value="TreeGrafter"/>
</dbReference>
<dbReference type="SUPFAM" id="SSF56519">
    <property type="entry name" value="Penicillin binding protein dimerisation domain"/>
    <property type="match status" value="1"/>
</dbReference>
<dbReference type="Proteomes" id="UP000051008">
    <property type="component" value="Unassembled WGS sequence"/>
</dbReference>
<evidence type="ECO:0000256" key="3">
    <source>
        <dbReference type="ARBA" id="ARBA00022475"/>
    </source>
</evidence>
<feature type="domain" description="Penicillin-binding protein transpeptidase" evidence="11">
    <location>
        <begin position="347"/>
        <end position="674"/>
    </location>
</feature>
<feature type="domain" description="Penicillin-binding protein dimerisation" evidence="12">
    <location>
        <begin position="68"/>
        <end position="302"/>
    </location>
</feature>
<keyword evidence="8 10" id="KW-0472">Membrane</keyword>
<dbReference type="PANTHER" id="PTHR30627:SF2">
    <property type="entry name" value="PEPTIDOGLYCAN D,D-TRANSPEPTIDASE MRDA"/>
    <property type="match status" value="1"/>
</dbReference>
<evidence type="ECO:0000256" key="8">
    <source>
        <dbReference type="ARBA" id="ARBA00023136"/>
    </source>
</evidence>
<comment type="similarity">
    <text evidence="2">Belongs to the transpeptidase family.</text>
</comment>